<evidence type="ECO:0000313" key="2">
    <source>
        <dbReference type="Proteomes" id="UP001256712"/>
    </source>
</evidence>
<keyword evidence="2" id="KW-1185">Reference proteome</keyword>
<accession>A0AAE9RYY0</accession>
<evidence type="ECO:0000313" key="1">
    <source>
        <dbReference type="EMBL" id="USC25918.1"/>
    </source>
</evidence>
<proteinExistence type="predicted"/>
<dbReference type="EMBL" id="OL685370">
    <property type="protein sequence ID" value="USC25918.1"/>
    <property type="molecule type" value="Genomic_DNA"/>
</dbReference>
<reference evidence="1" key="1">
    <citation type="journal article" date="2022" name="J. Invertebr. Pathol.">
        <title>Identification of a new nucleopolyhedrovirus isolated from the olive leaf moth, Palpita vitrealis, from two locations in Egypt.</title>
        <authorList>
            <person name="El-Salamouny S."/>
            <person name="Wennmann J.T."/>
            <person name="Kleespies R.G."/>
            <person name="Richert-Poggeler K.R."/>
            <person name="Mansour A."/>
            <person name="Awad M."/>
            <person name="Agamy E."/>
            <person name="Salama R."/>
            <person name="Jehle J.A."/>
        </authorList>
    </citation>
    <scope>NUCLEOTIDE SEQUENCE</scope>
    <source>
        <strain evidence="1">Giza 2005</strain>
    </source>
</reference>
<name>A0AAE9RYY0_9ABAC</name>
<protein>
    <submittedName>
        <fullName evidence="1">Uncharacterized protein</fullName>
    </submittedName>
</protein>
<dbReference type="Proteomes" id="UP001256712">
    <property type="component" value="Segment"/>
</dbReference>
<organism evidence="1 2">
    <name type="scientific">Palpita vitrealis nucleopolyhedrovirus</name>
    <dbReference type="NCBI Taxonomy" id="2951960"/>
    <lineage>
        <taxon>Viruses</taxon>
        <taxon>Viruses incertae sedis</taxon>
        <taxon>Naldaviricetes</taxon>
        <taxon>Lefavirales</taxon>
        <taxon>Baculoviridae</taxon>
        <taxon>Alphabaculovirus</taxon>
        <taxon>Alphabaculovirus pavitrealis</taxon>
    </lineage>
</organism>
<sequence length="246" mass="29217">MAPKQHFVHLEEPFYTKHIDDYEEIADENLENAEINYFEDSDSECGDENSNRYVYYYDKDFLLFEVKLKDFFVIERSNKFDYNPQVPCTMHKNCTGFRPNLAHPYDGRGLQLLPDAFTQRGAVIKGMVQYALEHDMLDLAICALCYDPKDYEYFYYIYNRMHFFVVMYENGQQCQEIYKTLHFPSYITTFKNALICKALGDNGKRPVNEKIVRTLCQFDGGVKENEDPDFWKLRQIDLANYKKLML</sequence>